<accession>A0A2R6QH47</accession>
<evidence type="ECO:0000313" key="4">
    <source>
        <dbReference type="Proteomes" id="UP000241394"/>
    </source>
</evidence>
<dbReference type="PANTHER" id="PTHR37206">
    <property type="entry name" value="TRANSMEMBRANE PROTEIN"/>
    <property type="match status" value="1"/>
</dbReference>
<dbReference type="STRING" id="1590841.A0A2R6QH47"/>
<keyword evidence="2" id="KW-0812">Transmembrane</keyword>
<keyword evidence="4" id="KW-1185">Reference proteome</keyword>
<sequence length="229" mass="25907">MEEEGEEREQVSEDSRSEWEAIHYPHPHPHLLQPPQTHHRSLSDSQTQYKGWSMVTVEDDRSVVFPPVNHEGLHLSSTPFSSLSNRKSSDSPSEENGWVPPPPPEAADGGSGGGGEVARWAGLGFELFRDKVSGLVSSLRYFVDVRGASWSFCSATGVATAVLAWWFFVVIRRRRRRLEVRSESRDHLILLIKEKDEKINQLLHQIAQMNQFLLAVHRDSSSGTRRLSE</sequence>
<feature type="compositionally biased region" description="Basic and acidic residues" evidence="1">
    <location>
        <begin position="8"/>
        <end position="23"/>
    </location>
</feature>
<dbReference type="PANTHER" id="PTHR37206:SF1">
    <property type="entry name" value="TRANSMEMBRANE PROTEIN"/>
    <property type="match status" value="1"/>
</dbReference>
<dbReference type="Gramene" id="PSS07940">
    <property type="protein sequence ID" value="PSS07940"/>
    <property type="gene ID" value="CEY00_Acc18297"/>
</dbReference>
<reference evidence="3 4" key="1">
    <citation type="submission" date="2017-07" db="EMBL/GenBank/DDBJ databases">
        <title>An improved, manually edited Actinidia chinensis var. chinensis (kiwifruit) genome highlights the challenges associated with draft genomes and gene prediction in plants.</title>
        <authorList>
            <person name="Pilkington S."/>
            <person name="Crowhurst R."/>
            <person name="Hilario E."/>
            <person name="Nardozza S."/>
            <person name="Fraser L."/>
            <person name="Peng Y."/>
            <person name="Gunaseelan K."/>
            <person name="Simpson R."/>
            <person name="Tahir J."/>
            <person name="Deroles S."/>
            <person name="Templeton K."/>
            <person name="Luo Z."/>
            <person name="Davy M."/>
            <person name="Cheng C."/>
            <person name="Mcneilage M."/>
            <person name="Scaglione D."/>
            <person name="Liu Y."/>
            <person name="Zhang Q."/>
            <person name="Datson P."/>
            <person name="De Silva N."/>
            <person name="Gardiner S."/>
            <person name="Bassett H."/>
            <person name="Chagne D."/>
            <person name="Mccallum J."/>
            <person name="Dzierzon H."/>
            <person name="Deng C."/>
            <person name="Wang Y.-Y."/>
            <person name="Barron N."/>
            <person name="Manako K."/>
            <person name="Bowen J."/>
            <person name="Foster T."/>
            <person name="Erridge Z."/>
            <person name="Tiffin H."/>
            <person name="Waite C."/>
            <person name="Davies K."/>
            <person name="Grierson E."/>
            <person name="Laing W."/>
            <person name="Kirk R."/>
            <person name="Chen X."/>
            <person name="Wood M."/>
            <person name="Montefiori M."/>
            <person name="Brummell D."/>
            <person name="Schwinn K."/>
            <person name="Catanach A."/>
            <person name="Fullerton C."/>
            <person name="Li D."/>
            <person name="Meiyalaghan S."/>
            <person name="Nieuwenhuizen N."/>
            <person name="Read N."/>
            <person name="Prakash R."/>
            <person name="Hunter D."/>
            <person name="Zhang H."/>
            <person name="Mckenzie M."/>
            <person name="Knabel M."/>
            <person name="Harris A."/>
            <person name="Allan A."/>
            <person name="Chen A."/>
            <person name="Janssen B."/>
            <person name="Plunkett B."/>
            <person name="Dwamena C."/>
            <person name="Voogd C."/>
            <person name="Leif D."/>
            <person name="Lafferty D."/>
            <person name="Souleyre E."/>
            <person name="Varkonyi-Gasic E."/>
            <person name="Gambi F."/>
            <person name="Hanley J."/>
            <person name="Yao J.-L."/>
            <person name="Cheung J."/>
            <person name="David K."/>
            <person name="Warren B."/>
            <person name="Marsh K."/>
            <person name="Snowden K."/>
            <person name="Lin-Wang K."/>
            <person name="Brian L."/>
            <person name="Martinez-Sanchez M."/>
            <person name="Wang M."/>
            <person name="Ileperuma N."/>
            <person name="Macnee N."/>
            <person name="Campin R."/>
            <person name="Mcatee P."/>
            <person name="Drummond R."/>
            <person name="Espley R."/>
            <person name="Ireland H."/>
            <person name="Wu R."/>
            <person name="Atkinson R."/>
            <person name="Karunairetnam S."/>
            <person name="Bulley S."/>
            <person name="Chunkath S."/>
            <person name="Hanley Z."/>
            <person name="Storey R."/>
            <person name="Thrimawithana A."/>
            <person name="Thomson S."/>
            <person name="David C."/>
            <person name="Testolin R."/>
        </authorList>
    </citation>
    <scope>NUCLEOTIDE SEQUENCE [LARGE SCALE GENOMIC DNA]</scope>
    <source>
        <strain evidence="4">cv. Red5</strain>
        <tissue evidence="3">Young leaf</tissue>
    </source>
</reference>
<proteinExistence type="predicted"/>
<dbReference type="OrthoDB" id="1087988at2759"/>
<comment type="caution">
    <text evidence="3">The sequence shown here is derived from an EMBL/GenBank/DDBJ whole genome shotgun (WGS) entry which is preliminary data.</text>
</comment>
<evidence type="ECO:0000256" key="1">
    <source>
        <dbReference type="SAM" id="MobiDB-lite"/>
    </source>
</evidence>
<protein>
    <submittedName>
        <fullName evidence="3">Formin-like protein</fullName>
    </submittedName>
</protein>
<keyword evidence="2" id="KW-0472">Membrane</keyword>
<evidence type="ECO:0000313" key="3">
    <source>
        <dbReference type="EMBL" id="PSS07940.1"/>
    </source>
</evidence>
<reference evidence="4" key="2">
    <citation type="journal article" date="2018" name="BMC Genomics">
        <title>A manually annotated Actinidia chinensis var. chinensis (kiwifruit) genome highlights the challenges associated with draft genomes and gene prediction in plants.</title>
        <authorList>
            <person name="Pilkington S.M."/>
            <person name="Crowhurst R."/>
            <person name="Hilario E."/>
            <person name="Nardozza S."/>
            <person name="Fraser L."/>
            <person name="Peng Y."/>
            <person name="Gunaseelan K."/>
            <person name="Simpson R."/>
            <person name="Tahir J."/>
            <person name="Deroles S.C."/>
            <person name="Templeton K."/>
            <person name="Luo Z."/>
            <person name="Davy M."/>
            <person name="Cheng C."/>
            <person name="McNeilage M."/>
            <person name="Scaglione D."/>
            <person name="Liu Y."/>
            <person name="Zhang Q."/>
            <person name="Datson P."/>
            <person name="De Silva N."/>
            <person name="Gardiner S.E."/>
            <person name="Bassett H."/>
            <person name="Chagne D."/>
            <person name="McCallum J."/>
            <person name="Dzierzon H."/>
            <person name="Deng C."/>
            <person name="Wang Y.Y."/>
            <person name="Barron L."/>
            <person name="Manako K."/>
            <person name="Bowen J."/>
            <person name="Foster T.M."/>
            <person name="Erridge Z.A."/>
            <person name="Tiffin H."/>
            <person name="Waite C.N."/>
            <person name="Davies K.M."/>
            <person name="Grierson E.P."/>
            <person name="Laing W.A."/>
            <person name="Kirk R."/>
            <person name="Chen X."/>
            <person name="Wood M."/>
            <person name="Montefiori M."/>
            <person name="Brummell D.A."/>
            <person name="Schwinn K.E."/>
            <person name="Catanach A."/>
            <person name="Fullerton C."/>
            <person name="Li D."/>
            <person name="Meiyalaghan S."/>
            <person name="Nieuwenhuizen N."/>
            <person name="Read N."/>
            <person name="Prakash R."/>
            <person name="Hunter D."/>
            <person name="Zhang H."/>
            <person name="McKenzie M."/>
            <person name="Knabel M."/>
            <person name="Harris A."/>
            <person name="Allan A.C."/>
            <person name="Gleave A."/>
            <person name="Chen A."/>
            <person name="Janssen B.J."/>
            <person name="Plunkett B."/>
            <person name="Ampomah-Dwamena C."/>
            <person name="Voogd C."/>
            <person name="Leif D."/>
            <person name="Lafferty D."/>
            <person name="Souleyre E.J.F."/>
            <person name="Varkonyi-Gasic E."/>
            <person name="Gambi F."/>
            <person name="Hanley J."/>
            <person name="Yao J.L."/>
            <person name="Cheung J."/>
            <person name="David K.M."/>
            <person name="Warren B."/>
            <person name="Marsh K."/>
            <person name="Snowden K.C."/>
            <person name="Lin-Wang K."/>
            <person name="Brian L."/>
            <person name="Martinez-Sanchez M."/>
            <person name="Wang M."/>
            <person name="Ileperuma N."/>
            <person name="Macnee N."/>
            <person name="Campin R."/>
            <person name="McAtee P."/>
            <person name="Drummond R.S.M."/>
            <person name="Espley R.V."/>
            <person name="Ireland H.S."/>
            <person name="Wu R."/>
            <person name="Atkinson R.G."/>
            <person name="Karunairetnam S."/>
            <person name="Bulley S."/>
            <person name="Chunkath S."/>
            <person name="Hanley Z."/>
            <person name="Storey R."/>
            <person name="Thrimawithana A.H."/>
            <person name="Thomson S."/>
            <person name="David C."/>
            <person name="Testolin R."/>
            <person name="Huang H."/>
            <person name="Hellens R.P."/>
            <person name="Schaffer R.J."/>
        </authorList>
    </citation>
    <scope>NUCLEOTIDE SEQUENCE [LARGE SCALE GENOMIC DNA]</scope>
    <source>
        <strain evidence="4">cv. Red5</strain>
    </source>
</reference>
<feature type="compositionally biased region" description="Polar residues" evidence="1">
    <location>
        <begin position="76"/>
        <end position="86"/>
    </location>
</feature>
<gene>
    <name evidence="3" type="ORF">CEY00_Acc18297</name>
</gene>
<dbReference type="Proteomes" id="UP000241394">
    <property type="component" value="Chromosome LG16"/>
</dbReference>
<dbReference type="AlphaFoldDB" id="A0A2R6QH47"/>
<feature type="transmembrane region" description="Helical" evidence="2">
    <location>
        <begin position="148"/>
        <end position="171"/>
    </location>
</feature>
<feature type="region of interest" description="Disordered" evidence="1">
    <location>
        <begin position="1"/>
        <end position="48"/>
    </location>
</feature>
<dbReference type="InParanoid" id="A0A2R6QH47"/>
<dbReference type="EMBL" id="NKQK01000016">
    <property type="protein sequence ID" value="PSS07940.1"/>
    <property type="molecule type" value="Genomic_DNA"/>
</dbReference>
<feature type="region of interest" description="Disordered" evidence="1">
    <location>
        <begin position="76"/>
        <end position="115"/>
    </location>
</feature>
<evidence type="ECO:0000256" key="2">
    <source>
        <dbReference type="SAM" id="Phobius"/>
    </source>
</evidence>
<keyword evidence="2" id="KW-1133">Transmembrane helix</keyword>
<name>A0A2R6QH47_ACTCC</name>
<organism evidence="3 4">
    <name type="scientific">Actinidia chinensis var. chinensis</name>
    <name type="common">Chinese soft-hair kiwi</name>
    <dbReference type="NCBI Taxonomy" id="1590841"/>
    <lineage>
        <taxon>Eukaryota</taxon>
        <taxon>Viridiplantae</taxon>
        <taxon>Streptophyta</taxon>
        <taxon>Embryophyta</taxon>
        <taxon>Tracheophyta</taxon>
        <taxon>Spermatophyta</taxon>
        <taxon>Magnoliopsida</taxon>
        <taxon>eudicotyledons</taxon>
        <taxon>Gunneridae</taxon>
        <taxon>Pentapetalae</taxon>
        <taxon>asterids</taxon>
        <taxon>Ericales</taxon>
        <taxon>Actinidiaceae</taxon>
        <taxon>Actinidia</taxon>
    </lineage>
</organism>
<dbReference type="FunCoup" id="A0A2R6QH47">
    <property type="interactions" value="24"/>
</dbReference>
<dbReference type="OMA" id="IWSTIHE"/>